<protein>
    <recommendedName>
        <fullName evidence="3">Nucleoid-associated protein</fullName>
    </recommendedName>
</protein>
<proteinExistence type="predicted"/>
<dbReference type="Pfam" id="PF04245">
    <property type="entry name" value="NA37"/>
    <property type="match status" value="1"/>
</dbReference>
<evidence type="ECO:0000313" key="1">
    <source>
        <dbReference type="EMBL" id="ORJ47575.1"/>
    </source>
</evidence>
<dbReference type="Proteomes" id="UP000192521">
    <property type="component" value="Unassembled WGS sequence"/>
</dbReference>
<accession>A0ABX3U7T1</accession>
<name>A0ABX3U7T1_KLUIN</name>
<evidence type="ECO:0008006" key="3">
    <source>
        <dbReference type="Google" id="ProtNLM"/>
    </source>
</evidence>
<keyword evidence="2" id="KW-1185">Reference proteome</keyword>
<dbReference type="InterPro" id="IPR007358">
    <property type="entry name" value="Nucleoid_associated_NdpA"/>
</dbReference>
<reference evidence="1 2" key="1">
    <citation type="submission" date="2017-02" db="EMBL/GenBank/DDBJ databases">
        <title>Draft genome sequence of a Kluyvera intermedia isolate from a patient with a pancreatic abscess.</title>
        <authorList>
            <person name="Thele R."/>
        </authorList>
    </citation>
    <scope>NUCLEOTIDE SEQUENCE [LARGE SCALE GENOMIC DNA]</scope>
    <source>
        <strain evidence="1 2">FOSA7093</strain>
    </source>
</reference>
<sequence length="361" mass="40840">MAGIEFSFEGLCINCVIAHRIFPRSATKSMTPAKLSKQVLNFKTEAIDALQLRITEALAARSHGIEMSIRPGVADSFLNLAASTFGNNEATFITVSHRLANKLTEAQFNSGAPGGILLIVSGQVGEEQRPFLAVIKAETQTGFSTQENEQQLMMQYLNELLLTPSQRFYKIGFIVSIEDCAPDEKGNYPSELFKAFLFDHLMTSTDTSKAAAYFYNTFLGMDINQSSKKITQDFYEITRDFINNADIEQEEKLNLHEALRTELRSKKSTLNINNFADEHFPDELKDDYKKITKQKKLPEASFIKDNDYIASKLKRRSRLIFSNDIWMSVPPENFKELVEITPNENDNTTTVKINGRLTSRL</sequence>
<comment type="caution">
    <text evidence="1">The sequence shown here is derived from an EMBL/GenBank/DDBJ whole genome shotgun (WGS) entry which is preliminary data.</text>
</comment>
<dbReference type="EMBL" id="MWPR01000070">
    <property type="protein sequence ID" value="ORJ47575.1"/>
    <property type="molecule type" value="Genomic_DNA"/>
</dbReference>
<organism evidence="1 2">
    <name type="scientific">Kluyvera intermedia</name>
    <name type="common">Enterobacter intermedius</name>
    <dbReference type="NCBI Taxonomy" id="61648"/>
    <lineage>
        <taxon>Bacteria</taxon>
        <taxon>Pseudomonadati</taxon>
        <taxon>Pseudomonadota</taxon>
        <taxon>Gammaproteobacteria</taxon>
        <taxon>Enterobacterales</taxon>
        <taxon>Enterobacteriaceae</taxon>
        <taxon>Kluyvera</taxon>
    </lineage>
</organism>
<gene>
    <name evidence="1" type="ORF">B2M27_25345</name>
</gene>
<dbReference type="RefSeq" id="WP_085007683.1">
    <property type="nucleotide sequence ID" value="NZ_MWPR01000070.1"/>
</dbReference>
<evidence type="ECO:0000313" key="2">
    <source>
        <dbReference type="Proteomes" id="UP000192521"/>
    </source>
</evidence>